<protein>
    <submittedName>
        <fullName evidence="1">Uncharacterized protein</fullName>
    </submittedName>
</protein>
<proteinExistence type="predicted"/>
<evidence type="ECO:0000313" key="2">
    <source>
        <dbReference type="Proteomes" id="UP000008237"/>
    </source>
</evidence>
<dbReference type="OrthoDB" id="8191206at2759"/>
<dbReference type="EMBL" id="GL446816">
    <property type="protein sequence ID" value="EFN87235.1"/>
    <property type="molecule type" value="Genomic_DNA"/>
</dbReference>
<sequence>MSSPTIYKCCRHDEGFQSSEDPNELPRCQPSLEQWHPLIYSLKKNTFMSNAMPPQWRIVDGVIPKCDTGHDLIHVPYRKANPFLLLDAGGGANDGHAMIDSNNLETQFPPSQYCGENVALLVCVQKKPNSHAAATMRPRVRRCCGENATFHEHGNTCVHLKEMPDAPPLLPNTNSAIEIIAGFPTCPKSDNFTILGDAKDAVLQPDGGLEIKGVSLPAGQFCVERIKELNQIAKVFACPEHAPQRSVDHIHLSHAFNTL</sequence>
<dbReference type="STRING" id="610380.E2BAQ5"/>
<accession>E2BAQ5</accession>
<dbReference type="Proteomes" id="UP000008237">
    <property type="component" value="Unassembled WGS sequence"/>
</dbReference>
<name>E2BAQ5_HARSA</name>
<dbReference type="OMA" id="HEHGNTC"/>
<dbReference type="InParanoid" id="E2BAQ5"/>
<evidence type="ECO:0000313" key="1">
    <source>
        <dbReference type="EMBL" id="EFN87235.1"/>
    </source>
</evidence>
<dbReference type="AlphaFoldDB" id="E2BAQ5"/>
<dbReference type="InterPro" id="IPR052808">
    <property type="entry name" value="GPCR_Mth-like"/>
</dbReference>
<dbReference type="PANTHER" id="PTHR46953">
    <property type="entry name" value="G-PROTEIN COUPLED RECEPTOR MTH-LIKE 1-RELATED"/>
    <property type="match status" value="1"/>
</dbReference>
<keyword evidence="2" id="KW-1185">Reference proteome</keyword>
<dbReference type="PANTHER" id="PTHR46953:SF1">
    <property type="entry name" value="G-PROTEIN COUPLED RECEPTOR MTH-LIKE 1-RELATED"/>
    <property type="match status" value="1"/>
</dbReference>
<gene>
    <name evidence="1" type="ORF">EAI_08565</name>
</gene>
<reference evidence="1 2" key="1">
    <citation type="journal article" date="2010" name="Science">
        <title>Genomic comparison of the ants Camponotus floridanus and Harpegnathos saltator.</title>
        <authorList>
            <person name="Bonasio R."/>
            <person name="Zhang G."/>
            <person name="Ye C."/>
            <person name="Mutti N.S."/>
            <person name="Fang X."/>
            <person name="Qin N."/>
            <person name="Donahue G."/>
            <person name="Yang P."/>
            <person name="Li Q."/>
            <person name="Li C."/>
            <person name="Zhang P."/>
            <person name="Huang Z."/>
            <person name="Berger S.L."/>
            <person name="Reinberg D."/>
            <person name="Wang J."/>
            <person name="Liebig J."/>
        </authorList>
    </citation>
    <scope>NUCLEOTIDE SEQUENCE [LARGE SCALE GENOMIC DNA]</scope>
    <source>
        <strain evidence="1 2">R22 G/1</strain>
    </source>
</reference>
<organism evidence="2">
    <name type="scientific">Harpegnathos saltator</name>
    <name type="common">Jerdon's jumping ant</name>
    <dbReference type="NCBI Taxonomy" id="610380"/>
    <lineage>
        <taxon>Eukaryota</taxon>
        <taxon>Metazoa</taxon>
        <taxon>Ecdysozoa</taxon>
        <taxon>Arthropoda</taxon>
        <taxon>Hexapoda</taxon>
        <taxon>Insecta</taxon>
        <taxon>Pterygota</taxon>
        <taxon>Neoptera</taxon>
        <taxon>Endopterygota</taxon>
        <taxon>Hymenoptera</taxon>
        <taxon>Apocrita</taxon>
        <taxon>Aculeata</taxon>
        <taxon>Formicoidea</taxon>
        <taxon>Formicidae</taxon>
        <taxon>Ponerinae</taxon>
        <taxon>Ponerini</taxon>
        <taxon>Harpegnathos</taxon>
    </lineage>
</organism>